<dbReference type="AlphaFoldDB" id="A0AAV3RJY1"/>
<comment type="caution">
    <text evidence="2">The sequence shown here is derived from an EMBL/GenBank/DDBJ whole genome shotgun (WGS) entry which is preliminary data.</text>
</comment>
<name>A0AAV3RJY1_LITER</name>
<proteinExistence type="predicted"/>
<evidence type="ECO:0000256" key="1">
    <source>
        <dbReference type="SAM" id="MobiDB-lite"/>
    </source>
</evidence>
<organism evidence="2 3">
    <name type="scientific">Lithospermum erythrorhizon</name>
    <name type="common">Purple gromwell</name>
    <name type="synonym">Lithospermum officinale var. erythrorhizon</name>
    <dbReference type="NCBI Taxonomy" id="34254"/>
    <lineage>
        <taxon>Eukaryota</taxon>
        <taxon>Viridiplantae</taxon>
        <taxon>Streptophyta</taxon>
        <taxon>Embryophyta</taxon>
        <taxon>Tracheophyta</taxon>
        <taxon>Spermatophyta</taxon>
        <taxon>Magnoliopsida</taxon>
        <taxon>eudicotyledons</taxon>
        <taxon>Gunneridae</taxon>
        <taxon>Pentapetalae</taxon>
        <taxon>asterids</taxon>
        <taxon>lamiids</taxon>
        <taxon>Boraginales</taxon>
        <taxon>Boraginaceae</taxon>
        <taxon>Boraginoideae</taxon>
        <taxon>Lithospermeae</taxon>
        <taxon>Lithospermum</taxon>
    </lineage>
</organism>
<evidence type="ECO:0000313" key="2">
    <source>
        <dbReference type="EMBL" id="GAA0177267.1"/>
    </source>
</evidence>
<feature type="region of interest" description="Disordered" evidence="1">
    <location>
        <begin position="308"/>
        <end position="340"/>
    </location>
</feature>
<evidence type="ECO:0000313" key="3">
    <source>
        <dbReference type="Proteomes" id="UP001454036"/>
    </source>
</evidence>
<sequence length="340" mass="38032">MANHLVGLNEGRLSLREELNVLFPPKAPSPTPIAHSLAAAPGEEVRQGEGKAPLLAYDGKYLETPFQIPNLSVSLNSPWNARKFHYHLTRPLFSKKMAAQYKSLTDPYAALAQSMKHIVHAVNGTHILARWTDHLARVNSALEYQLRCQKKAFSHKNTFLKGLDIERIHLTEELEALKATEAAQEDSKSCDVERVSLVSEKDASQARCKELEQAKVADRSRAAEALNQSKKERTQLWRLLLQDVPSRLQKIREFLNSSNYEAKIRSECAAYFATLALDHKDRFPDLVTLFNEEKAGKSYWYGDITVETPAPVEEGDNEEAEVKGGGEEVEDGGEDSSPPP</sequence>
<reference evidence="2 3" key="1">
    <citation type="submission" date="2024-01" db="EMBL/GenBank/DDBJ databases">
        <title>The complete chloroplast genome sequence of Lithospermum erythrorhizon: insights into the phylogenetic relationship among Boraginaceae species and the maternal lineages of purple gromwells.</title>
        <authorList>
            <person name="Okada T."/>
            <person name="Watanabe K."/>
        </authorList>
    </citation>
    <scope>NUCLEOTIDE SEQUENCE [LARGE SCALE GENOMIC DNA]</scope>
</reference>
<gene>
    <name evidence="2" type="ORF">LIER_29675</name>
</gene>
<accession>A0AAV3RJY1</accession>
<dbReference type="EMBL" id="BAABME010010298">
    <property type="protein sequence ID" value="GAA0177267.1"/>
    <property type="molecule type" value="Genomic_DNA"/>
</dbReference>
<keyword evidence="3" id="KW-1185">Reference proteome</keyword>
<protein>
    <submittedName>
        <fullName evidence="2">Uncharacterized protein</fullName>
    </submittedName>
</protein>
<dbReference type="Proteomes" id="UP001454036">
    <property type="component" value="Unassembled WGS sequence"/>
</dbReference>